<organism evidence="2 4">
    <name type="scientific">Rufibacter glacialis</name>
    <dbReference type="NCBI Taxonomy" id="1259555"/>
    <lineage>
        <taxon>Bacteria</taxon>
        <taxon>Pseudomonadati</taxon>
        <taxon>Bacteroidota</taxon>
        <taxon>Cytophagia</taxon>
        <taxon>Cytophagales</taxon>
        <taxon>Hymenobacteraceae</taxon>
        <taxon>Rufibacter</taxon>
    </lineage>
</organism>
<dbReference type="Pfam" id="PF12728">
    <property type="entry name" value="HTH_17"/>
    <property type="match status" value="1"/>
</dbReference>
<dbReference type="GO" id="GO:0003677">
    <property type="term" value="F:DNA binding"/>
    <property type="evidence" value="ECO:0007669"/>
    <property type="project" value="InterPro"/>
</dbReference>
<name>A0A5M8QAE1_9BACT</name>
<dbReference type="SUPFAM" id="SSF46955">
    <property type="entry name" value="Putative DNA-binding domain"/>
    <property type="match status" value="1"/>
</dbReference>
<dbReference type="EMBL" id="VKKZ01000023">
    <property type="protein sequence ID" value="KAA6431914.1"/>
    <property type="molecule type" value="Genomic_DNA"/>
</dbReference>
<evidence type="ECO:0000313" key="3">
    <source>
        <dbReference type="EMBL" id="MFA1771607.1"/>
    </source>
</evidence>
<dbReference type="AlphaFoldDB" id="A0A5M8QAE1"/>
<reference evidence="2 4" key="1">
    <citation type="submission" date="2019-07" db="EMBL/GenBank/DDBJ databases">
        <authorList>
            <person name="Qu J.-H."/>
        </authorList>
    </citation>
    <scope>NUCLEOTIDE SEQUENCE [LARGE SCALE GENOMIC DNA]</scope>
    <source>
        <strain evidence="2 4">MDT1-10-3</strain>
    </source>
</reference>
<feature type="domain" description="Helix-turn-helix" evidence="1">
    <location>
        <begin position="69"/>
        <end position="112"/>
    </location>
</feature>
<evidence type="ECO:0000313" key="2">
    <source>
        <dbReference type="EMBL" id="KAA6431914.1"/>
    </source>
</evidence>
<dbReference type="InterPro" id="IPR041657">
    <property type="entry name" value="HTH_17"/>
</dbReference>
<proteinExistence type="predicted"/>
<protein>
    <submittedName>
        <fullName evidence="2">Helix-turn-helix domain-containing protein</fullName>
    </submittedName>
</protein>
<evidence type="ECO:0000313" key="4">
    <source>
        <dbReference type="Proteomes" id="UP000323866"/>
    </source>
</evidence>
<keyword evidence="5" id="KW-1185">Reference proteome</keyword>
<reference evidence="2 4" key="2">
    <citation type="submission" date="2019-09" db="EMBL/GenBank/DDBJ databases">
        <title>A bacterium isolated from glacier soil.</title>
        <authorList>
            <person name="Liu Q."/>
        </authorList>
    </citation>
    <scope>NUCLEOTIDE SEQUENCE [LARGE SCALE GENOMIC DNA]</scope>
    <source>
        <strain evidence="2 4">MDT1-10-3</strain>
    </source>
</reference>
<accession>A0A5M8QAE1</accession>
<evidence type="ECO:0000313" key="5">
    <source>
        <dbReference type="Proteomes" id="UP001570846"/>
    </source>
</evidence>
<dbReference type="InterPro" id="IPR009061">
    <property type="entry name" value="DNA-bd_dom_put_sf"/>
</dbReference>
<dbReference type="Proteomes" id="UP000323866">
    <property type="component" value="Unassembled WGS sequence"/>
</dbReference>
<dbReference type="InterPro" id="IPR010093">
    <property type="entry name" value="SinI_DNA-bd"/>
</dbReference>
<comment type="caution">
    <text evidence="2">The sequence shown here is derived from an EMBL/GenBank/DDBJ whole genome shotgun (WGS) entry which is preliminary data.</text>
</comment>
<dbReference type="NCBIfam" id="TIGR01764">
    <property type="entry name" value="excise"/>
    <property type="match status" value="1"/>
</dbReference>
<dbReference type="Proteomes" id="UP001570846">
    <property type="component" value="Unassembled WGS sequence"/>
</dbReference>
<dbReference type="EMBL" id="JBGOGF010000005">
    <property type="protein sequence ID" value="MFA1771607.1"/>
    <property type="molecule type" value="Genomic_DNA"/>
</dbReference>
<reference evidence="3 5" key="3">
    <citation type="submission" date="2024-08" db="EMBL/GenBank/DDBJ databases">
        <authorList>
            <person name="Wei W."/>
        </authorList>
    </citation>
    <scope>NUCLEOTIDE SEQUENCE [LARGE SCALE GENOMIC DNA]</scope>
    <source>
        <strain evidence="3 5">XU2</strain>
    </source>
</reference>
<sequence>MSSNIRVTRRCQFCGKSFIAKTTVTKNCSDYCAKRTYKLKLKEKKVQSSELDSASVFKVAKGNLSEKPYLSIDEAATLFGVSSRTLKRMVANKKLPVLRFFRRIILVKEEVETILKNR</sequence>
<gene>
    <name evidence="3" type="ORF">ACD591_09915</name>
    <name evidence="2" type="ORF">FOE74_17555</name>
</gene>
<dbReference type="OrthoDB" id="1003442at2"/>
<dbReference type="RefSeq" id="WP_149099933.1">
    <property type="nucleotide sequence ID" value="NZ_BMMG01000006.1"/>
</dbReference>
<evidence type="ECO:0000259" key="1">
    <source>
        <dbReference type="Pfam" id="PF12728"/>
    </source>
</evidence>